<geneLocation type="plasmid" evidence="1 2">
    <name>pBc10987</name>
</geneLocation>
<accession>Q74NP5</accession>
<dbReference type="HOGENOM" id="CLU_3304158_0_0_9"/>
<reference evidence="1 2" key="1">
    <citation type="journal article" date="2004" name="Nucleic Acids Res.">
        <title>The genome sequence of Bacillus cereus ATCC 10987 reveals metabolic adaptations and a large plasmid related to Bacillus anthracis pXO1.</title>
        <authorList>
            <person name="Rasko D.A."/>
            <person name="Ravel J."/>
            <person name="Okstad O.A."/>
            <person name="Helgason E."/>
            <person name="Cer R.Z."/>
            <person name="Jiang L."/>
            <person name="Shores K.A."/>
            <person name="Fouts D.E."/>
            <person name="Tourasse N.J."/>
            <person name="Angiuoli S.V."/>
            <person name="Kolonay J."/>
            <person name="Nelson W.C."/>
            <person name="Kolsto A.-B."/>
            <person name="Fraser C.M."/>
            <person name="Read T.D."/>
        </authorList>
    </citation>
    <scope>NUCLEOTIDE SEQUENCE [LARGE SCALE GENOMIC DNA]</scope>
    <source>
        <strain evidence="2">ATCC 10987 / NRS 248</strain>
        <plasmid evidence="2">Plasmid pBc10987</plasmid>
    </source>
</reference>
<keyword evidence="1" id="KW-0614">Plasmid</keyword>
<evidence type="ECO:0000313" key="2">
    <source>
        <dbReference type="Proteomes" id="UP000002527"/>
    </source>
</evidence>
<proteinExistence type="predicted"/>
<dbReference type="KEGG" id="bca:BCE_A0199"/>
<protein>
    <submittedName>
        <fullName evidence="1">Uncharacterized protein</fullName>
    </submittedName>
</protein>
<organism evidence="1 2">
    <name type="scientific">Bacillus cereus (strain ATCC 10987 / NRS 248)</name>
    <dbReference type="NCBI Taxonomy" id="222523"/>
    <lineage>
        <taxon>Bacteria</taxon>
        <taxon>Bacillati</taxon>
        <taxon>Bacillota</taxon>
        <taxon>Bacilli</taxon>
        <taxon>Bacillales</taxon>
        <taxon>Bacillaceae</taxon>
        <taxon>Bacillus</taxon>
        <taxon>Bacillus cereus group</taxon>
    </lineage>
</organism>
<name>Q74NP5_BACC1</name>
<evidence type="ECO:0000313" key="1">
    <source>
        <dbReference type="EMBL" id="AAS45048.1"/>
    </source>
</evidence>
<gene>
    <name evidence="1" type="ordered locus">BCE_A0199</name>
</gene>
<dbReference type="Proteomes" id="UP000002527">
    <property type="component" value="Plasmid pBc10987"/>
</dbReference>
<dbReference type="AlphaFoldDB" id="Q74NP5"/>
<sequence>MQQSVVMVLELELDHDNASRKLDISRISTVVEDIIAMKGNFGILK</sequence>
<dbReference type="EMBL" id="AE017195">
    <property type="protein sequence ID" value="AAS45048.1"/>
    <property type="molecule type" value="Genomic_DNA"/>
</dbReference>